<organism evidence="1">
    <name type="scientific">bioreactor metagenome</name>
    <dbReference type="NCBI Taxonomy" id="1076179"/>
    <lineage>
        <taxon>unclassified sequences</taxon>
        <taxon>metagenomes</taxon>
        <taxon>ecological metagenomes</taxon>
    </lineage>
</organism>
<dbReference type="EMBL" id="VSSQ01123381">
    <property type="protein sequence ID" value="MPN54801.1"/>
    <property type="molecule type" value="Genomic_DNA"/>
</dbReference>
<name>A0A645ITS4_9ZZZZ</name>
<proteinExistence type="predicted"/>
<gene>
    <name evidence="1" type="ORF">SDC9_202478</name>
</gene>
<dbReference type="AlphaFoldDB" id="A0A645ITS4"/>
<evidence type="ECO:0000313" key="1">
    <source>
        <dbReference type="EMBL" id="MPN54801.1"/>
    </source>
</evidence>
<sequence>MLDEIQVKFLAIERIGDACDVIPAVDFAAEGNGTAIDHEQIRGIQDDLGFAVGIIGPYRGLRQLLFIPDAVFVIVAPDFNGGLG</sequence>
<reference evidence="1" key="1">
    <citation type="submission" date="2019-08" db="EMBL/GenBank/DDBJ databases">
        <authorList>
            <person name="Kucharzyk K."/>
            <person name="Murdoch R.W."/>
            <person name="Higgins S."/>
            <person name="Loffler F."/>
        </authorList>
    </citation>
    <scope>NUCLEOTIDE SEQUENCE</scope>
</reference>
<comment type="caution">
    <text evidence="1">The sequence shown here is derived from an EMBL/GenBank/DDBJ whole genome shotgun (WGS) entry which is preliminary data.</text>
</comment>
<protein>
    <submittedName>
        <fullName evidence="1">Uncharacterized protein</fullName>
    </submittedName>
</protein>
<accession>A0A645ITS4</accession>